<feature type="transmembrane region" description="Helical" evidence="1">
    <location>
        <begin position="78"/>
        <end position="101"/>
    </location>
</feature>
<evidence type="ECO:0000313" key="2">
    <source>
        <dbReference type="EMBL" id="KKN53373.1"/>
    </source>
</evidence>
<proteinExistence type="predicted"/>
<feature type="transmembrane region" description="Helical" evidence="1">
    <location>
        <begin position="107"/>
        <end position="125"/>
    </location>
</feature>
<dbReference type="AlphaFoldDB" id="A0A0F9UII0"/>
<sequence length="126" mass="14154">MAKKVTKVQIKRKKERQKNFIFKTTIDGLLAGLLAIGIFLGRPSNPKPIESYYVLLGLVLFVGFIMVMYAYTRRKMNIAYGLFVVLGVALTEVVLIGVIFQETPQDIMIALFIITPSVLIFDKLLG</sequence>
<evidence type="ECO:0000256" key="1">
    <source>
        <dbReference type="SAM" id="Phobius"/>
    </source>
</evidence>
<dbReference type="EMBL" id="LAZR01000975">
    <property type="protein sequence ID" value="KKN53373.1"/>
    <property type="molecule type" value="Genomic_DNA"/>
</dbReference>
<feature type="transmembrane region" description="Helical" evidence="1">
    <location>
        <begin position="52"/>
        <end position="71"/>
    </location>
</feature>
<accession>A0A0F9UII0</accession>
<gene>
    <name evidence="2" type="ORF">LCGC14_0603430</name>
</gene>
<keyword evidence="1" id="KW-0472">Membrane</keyword>
<keyword evidence="1" id="KW-1133">Transmembrane helix</keyword>
<name>A0A0F9UII0_9ZZZZ</name>
<reference evidence="2" key="1">
    <citation type="journal article" date="2015" name="Nature">
        <title>Complex archaea that bridge the gap between prokaryotes and eukaryotes.</title>
        <authorList>
            <person name="Spang A."/>
            <person name="Saw J.H."/>
            <person name="Jorgensen S.L."/>
            <person name="Zaremba-Niedzwiedzka K."/>
            <person name="Martijn J."/>
            <person name="Lind A.E."/>
            <person name="van Eijk R."/>
            <person name="Schleper C."/>
            <person name="Guy L."/>
            <person name="Ettema T.J."/>
        </authorList>
    </citation>
    <scope>NUCLEOTIDE SEQUENCE</scope>
</reference>
<organism evidence="2">
    <name type="scientific">marine sediment metagenome</name>
    <dbReference type="NCBI Taxonomy" id="412755"/>
    <lineage>
        <taxon>unclassified sequences</taxon>
        <taxon>metagenomes</taxon>
        <taxon>ecological metagenomes</taxon>
    </lineage>
</organism>
<keyword evidence="1" id="KW-0812">Transmembrane</keyword>
<protein>
    <submittedName>
        <fullName evidence="2">Uncharacterized protein</fullName>
    </submittedName>
</protein>
<comment type="caution">
    <text evidence="2">The sequence shown here is derived from an EMBL/GenBank/DDBJ whole genome shotgun (WGS) entry which is preliminary data.</text>
</comment>
<feature type="transmembrane region" description="Helical" evidence="1">
    <location>
        <begin position="20"/>
        <end position="40"/>
    </location>
</feature>